<gene>
    <name evidence="1" type="primary">STOM</name>
    <name evidence="1" type="ORF">GBF38_003689</name>
</gene>
<sequence>MGNQQKIYSTDHQSGSTHPGIHPQAGNPSGSVIRSYTPSGPPPLTPGSSTPVIPSCSTPGLSPKPSPVHSAQVQAAMAAAGVLNRHGGGSNSGSNSPVPSAFKGTSRSGTPCVSSLVVQGSAQAALARSFALSHPSGSPQVSLSSPVALSGLQALSSSPAPSHYPGLSTFPALSSSLPQSSIPASMATMPPTSNISNHPPTSIYQGLAHSAAPSAASPFGLGLTSAPSIFPGLPPGPSPTGFPGLGVSGGHGAGSPVLSSFMGLPGATPSSVASVAPLQAVAAAAAAAAGVPSSSPVLPGFASAFSSSFQPGVNKDAWHGQRSYNSQSEFVNLCCTSQTPVNLYRKPEGAGSLGCIGWFIVILSGIFTIALFPITIWFCVKIVQEYERTVIFRLGRITDRKAKGPGIFFILPCTDSFVKVDLRTVSFDIPPQEILTKDSVTVSVDGVVYFRVSDPIASVANVSNADFSTRLLAQTTLRNVLGTKNLSELLSDREGIAHSMQSNLDEATDNWGIKVERVEIKDVKLPHQLQRAMAAEAEASREARAKVIAAEGEMNASRALKEASLVIAESPSALQLRYLQTLNTIAAEKNSTIIFPLPMDVLSHFMRK</sequence>
<dbReference type="EMBL" id="CM024807">
    <property type="protein sequence ID" value="KAG8007967.1"/>
    <property type="molecule type" value="Genomic_DNA"/>
</dbReference>
<evidence type="ECO:0000313" key="1">
    <source>
        <dbReference type="EMBL" id="KAG8007967.1"/>
    </source>
</evidence>
<keyword evidence="2" id="KW-1185">Reference proteome</keyword>
<reference evidence="1" key="1">
    <citation type="submission" date="2020-04" db="EMBL/GenBank/DDBJ databases">
        <title>A chromosome-scale assembly and high-density genetic map of the yellow drum (Nibea albiflora) genome.</title>
        <authorList>
            <person name="Xu D."/>
            <person name="Zhang W."/>
            <person name="Chen R."/>
            <person name="Tan P."/>
            <person name="Wang L."/>
            <person name="Song H."/>
            <person name="Tian L."/>
            <person name="Zhu Q."/>
            <person name="Wang B."/>
        </authorList>
    </citation>
    <scope>NUCLEOTIDE SEQUENCE</scope>
    <source>
        <strain evidence="1">ZJHYS-2018</strain>
    </source>
</reference>
<dbReference type="Proteomes" id="UP000805704">
    <property type="component" value="Chromosome 19"/>
</dbReference>
<protein>
    <submittedName>
        <fullName evidence="1">Erythrocyte band 7 integral membrane protein</fullName>
    </submittedName>
</protein>
<proteinExistence type="predicted"/>
<name>A0ACB7F0L8_NIBAL</name>
<evidence type="ECO:0000313" key="2">
    <source>
        <dbReference type="Proteomes" id="UP000805704"/>
    </source>
</evidence>
<comment type="caution">
    <text evidence="1">The sequence shown here is derived from an EMBL/GenBank/DDBJ whole genome shotgun (WGS) entry which is preliminary data.</text>
</comment>
<organism evidence="1 2">
    <name type="scientific">Nibea albiflora</name>
    <name type="common">Yellow drum</name>
    <name type="synonym">Corvina albiflora</name>
    <dbReference type="NCBI Taxonomy" id="240163"/>
    <lineage>
        <taxon>Eukaryota</taxon>
        <taxon>Metazoa</taxon>
        <taxon>Chordata</taxon>
        <taxon>Craniata</taxon>
        <taxon>Vertebrata</taxon>
        <taxon>Euteleostomi</taxon>
        <taxon>Actinopterygii</taxon>
        <taxon>Neopterygii</taxon>
        <taxon>Teleostei</taxon>
        <taxon>Neoteleostei</taxon>
        <taxon>Acanthomorphata</taxon>
        <taxon>Eupercaria</taxon>
        <taxon>Sciaenidae</taxon>
        <taxon>Nibea</taxon>
    </lineage>
</organism>
<accession>A0ACB7F0L8</accession>